<dbReference type="EMBL" id="CAJJDM010000049">
    <property type="protein sequence ID" value="CAD8072301.1"/>
    <property type="molecule type" value="Genomic_DNA"/>
</dbReference>
<feature type="compositionally biased region" description="Basic residues" evidence="1">
    <location>
        <begin position="602"/>
        <end position="625"/>
    </location>
</feature>
<feature type="compositionally biased region" description="Basic and acidic residues" evidence="1">
    <location>
        <begin position="346"/>
        <end position="359"/>
    </location>
</feature>
<keyword evidence="4" id="KW-1185">Reference proteome</keyword>
<evidence type="ECO:0000256" key="1">
    <source>
        <dbReference type="SAM" id="MobiDB-lite"/>
    </source>
</evidence>
<feature type="region of interest" description="Disordered" evidence="1">
    <location>
        <begin position="288"/>
        <end position="641"/>
    </location>
</feature>
<feature type="compositionally biased region" description="Basic and acidic residues" evidence="1">
    <location>
        <begin position="516"/>
        <end position="590"/>
    </location>
</feature>
<dbReference type="InterPro" id="IPR052828">
    <property type="entry name" value="NELF-A_domain"/>
</dbReference>
<dbReference type="Proteomes" id="UP000688137">
    <property type="component" value="Unassembled WGS sequence"/>
</dbReference>
<feature type="signal peptide" evidence="2">
    <location>
        <begin position="1"/>
        <end position="15"/>
    </location>
</feature>
<evidence type="ECO:0000313" key="3">
    <source>
        <dbReference type="EMBL" id="CAD8072301.1"/>
    </source>
</evidence>
<feature type="region of interest" description="Disordered" evidence="1">
    <location>
        <begin position="706"/>
        <end position="726"/>
    </location>
</feature>
<sequence>MKKLLLLLFATLSFAEVCVVRVGMTYYEARDLEISRFNCYMNFDGTIDALTRWVDIIEHREQLLNDLEVLAKMIKIIESAKQATTVIRDYERNRPSFKAFLQNEWTSCRIEDAYDYVQRLNAQRSKEERVALANSIINYLRNAERQIYGYVDSCKNVRLTTHLKQKIAQLKALKQVCEQELKKQQPREVIIESDDDDVVYYFEEQVTDEVYDYIYVYEDEMEAEFPVDDSEPQVYKYGQNPKVTKSSVIKTREIYGAQKDTSKVVDAHSTYGPIEYIRSGVGEECEYYGDTVNQPEPEYVDGMEETEEQPKQVTDDPIPDDDKVTEEEVVKEDTTEEVIQDDPIPDDEKITEEENKSEELIQDDPIPDDEKITEEESKDDEKLTEEESKEDEKITEEESKDDVNVSEEESKDDEKITEEENKDDENITEEIIEDEPVPDDEKVTEEENITEETITEETITEEIIQDEPVPDDEKITEEEATIEITEETLEETIQEEKNDKKVVDKKKVKPKRKEKTKKEEKTKTKKNEQKDAEVISKKKKTEQKETKKTKVNKQDVTKKKQKVVSDKKSVVEEKQEDKKIDVPVDDKKENGEEDGEVCVPQFRKKSKKVLKKVKRTGPRRKPGQKTRKEARQEKKMAKKQPLPAICYGNKNYVEEIVGEEIIESQKKGANYLAVENLLNDVVNEEKHDDQNEHDRSIKLTSVKDEFNANEPTQFQPPKHRASSGRVQEKKAIAVNTKYFHSEFDGEPTQVFEFEDRTLLQDASEYGYGFWVRFSEHSTKQHAREEGKYYFLSRMTTNEEYEDFSFYGDRTLALFLYDNSFVFSTYDITTQSKTKDTNVVLNENMDSIWYFVAYSYSSQQKKVVGYIVKYGEGAPKYRIEIEAQHVPPTYVKFIFGGKHMDYLGLNGQFANIFYDVDAPAFIDGDESLEEIIKTLSNMPQQLPILIEETIISKPILINGNEKGEHYHFDPQESQLLIEEYAVAFWFRWVDDLKVDEPNAFQLINLRSNKVRAQGKGVLGDRALEVHHIYGGGVKSNVYFNTYTVYGNRAKGSVNILKSVESAEYIWTYVYFGYKEGRAYGALIKPQVIGEVKFEGVYHKQVNHLSVTVGGDETVSPFNGKIAFVGIYMGEGAYREGLDFQTTFNYGEGVMGVYQVGKPVTYLGVDQSRYVEFDQVDNVVDKIIIHDENGMKINGQSEYAFGLWTRWLTTLPKYLNKRSPVHNIARVGTQGFIIESLDGKWVRANGGRPQTVKDTTLACVLTQESYEFQTLNLKDDIPFSNLEGQWNYVYFGYKRQGDNGVAKGYIQFGVDGEIEEVAFTVYHDFLVEYVEFIVGKTSAPLFNGELARVTFSFGPGAFVPNKETLRVFTQNSLPEKAQIHPVTRQTLQLFGSAITIAEDPIQFEFDKYQGAEEYSVSGWVRWAGPLVTGKESHVITLSQKRLLDIDGNKEETLQIIRGDSLYRFITYTNNGKLIPAEQEFHEYADQWTYIYYGYSKQQLKTYGYARFAFSDAEFTQENIQHFYLAVFSIMVGHGRQSYVDFIGQMKTWVVNVGFGAYREGNFEEDENIKIHFGFISGADHIKQAGQEAHHEEKILECATKEEEPPMQIHFEQSSTLQLHGVSEYGYGFWLRYQYLGSKQKIFSQPQLMGVARLTSNRDYKDFDNPGDRVLLIVMGRKAFTFGTYDVITKANNVGGDLEYKRESEGEWQYLYFSYKRHTQQEGHAIAFTQFREHTEGLKMDVLHSLLTNYLYFSVGHAGKYYANFNGQITKVRINLGPGSFIENKVDLLSRIKTKDTIPDIEQVSKNIEILSGIHDVRKLDEKHHLTTFNQEVREYGVQLWFRWFKSQKSTQLMYRLTTNGADILGDAQKIGDRTLVLCHTEGLEFSTYSLGDKTVQLNNAYPVQIAKQNQEVWTFAYFAYSKENQQIVYYINTEDNEQHALESALHAVSSNYWFYLAKDALLNSYDSRLAQVVLNFGTGAFRKDNFKGLMVYLQSPKLFNPNAKLQWDYEEDELVLDSQDTNKQGVTIRIAEPNQKIESIQEYSIGLWIRFLQAWPSRLWNIPSEMQIFRLTSNEELENGKIVIGDRVLSAYLVYDNFQFGAYDISEDAPNEISTISYSSLEGKWHYIYAGYKRSIQEAIYYVYDGENIKKTKNEQLLQRPLNEWIKLILGGEKNVAGFHGLFSQISAHLGKEAYVDDEEQLLKSIESSYALPLELTVGYIQKQKKGQIELEQYKTQELTQIQGIGEYAISGWFKIAEVQTKIEGEINSPCQILFRLTNNNDEHLSDRKQQGDRTLYAQVCTSDTVKVSTYSILGLKDWNEAKFLEAKAEMGNSKRAWTYFYMSYSEDKREVATLIKLFEKDVPIVFKDVQHFVANNMFIYLGKDSFSRKFQGEQHKWELLFGSGSHTYNEETMPNLRYIIKNQKNMWFMKEDKKIDNKFEQTFNKEVESVDEYAVGMWTRWLIAFPTTLTERSDTHTIFRLSQTLEYQDKADLGNRALSAFLKKGFYEFSTYDVSAPSNAVDAKVNYENLEGEWNYIYASYKNKQFYGLIIFRDRQHVEQVKLDVTHFVFTGHANLVLAANEFGYKSFHGWIYDPRVFLGVGAFLNNPDTILEMVQKLHRKVPISSQSSEGFGWPVKMLDTTNWDDLDEKKSELRYEFDDKQEMLSYSIGFWYQNAPLLPEMEDEFRGLLRLTSNNEEVGQDNQFIGDRTLAFFTKVNELMAATYTIKDPSFESLQHTFNVKPYQWTFVYFGYHQHEVRAYVLQPAGIQEHTIEATHMIPNKLYLHLVNDIGHPSFWGKLYGLKVNFGDGSYLDKPQQLIDRWPFDPNKIILTKQETSSKE</sequence>
<evidence type="ECO:0000256" key="2">
    <source>
        <dbReference type="SAM" id="SignalP"/>
    </source>
</evidence>
<gene>
    <name evidence="3" type="ORF">PPRIM_AZ9-3.1.T0490055</name>
</gene>
<feature type="compositionally biased region" description="Basic and acidic residues" evidence="1">
    <location>
        <begin position="626"/>
        <end position="635"/>
    </location>
</feature>
<keyword evidence="2" id="KW-0732">Signal</keyword>
<feature type="chain" id="PRO_5035843445" evidence="2">
    <location>
        <begin position="16"/>
        <end position="2840"/>
    </location>
</feature>
<dbReference type="PANTHER" id="PTHR13328:SF4">
    <property type="entry name" value="NEGATIVE ELONGATION FACTOR A"/>
    <property type="match status" value="1"/>
</dbReference>
<organism evidence="3 4">
    <name type="scientific">Paramecium primaurelia</name>
    <dbReference type="NCBI Taxonomy" id="5886"/>
    <lineage>
        <taxon>Eukaryota</taxon>
        <taxon>Sar</taxon>
        <taxon>Alveolata</taxon>
        <taxon>Ciliophora</taxon>
        <taxon>Intramacronucleata</taxon>
        <taxon>Oligohymenophorea</taxon>
        <taxon>Peniculida</taxon>
        <taxon>Parameciidae</taxon>
        <taxon>Paramecium</taxon>
    </lineage>
</organism>
<reference evidence="3" key="1">
    <citation type="submission" date="2021-01" db="EMBL/GenBank/DDBJ databases">
        <authorList>
            <consortium name="Genoscope - CEA"/>
            <person name="William W."/>
        </authorList>
    </citation>
    <scope>NUCLEOTIDE SEQUENCE</scope>
</reference>
<name>A0A8S1M373_PARPR</name>
<dbReference type="PANTHER" id="PTHR13328">
    <property type="entry name" value="NEGATIVE ELONGATION FACTOR A NELF-A"/>
    <property type="match status" value="1"/>
</dbReference>
<accession>A0A8S1M373</accession>
<feature type="compositionally biased region" description="Basic and acidic residues" evidence="1">
    <location>
        <begin position="308"/>
        <end position="333"/>
    </location>
</feature>
<feature type="compositionally biased region" description="Acidic residues" evidence="1">
    <location>
        <begin position="334"/>
        <end position="345"/>
    </location>
</feature>
<proteinExistence type="predicted"/>
<feature type="compositionally biased region" description="Acidic residues" evidence="1">
    <location>
        <begin position="360"/>
        <end position="493"/>
    </location>
</feature>
<dbReference type="OMA" id="WIRFLQA"/>
<protein>
    <submittedName>
        <fullName evidence="3">Uncharacterized protein</fullName>
    </submittedName>
</protein>
<feature type="compositionally biased region" description="Acidic residues" evidence="1">
    <location>
        <begin position="298"/>
        <end position="307"/>
    </location>
</feature>
<feature type="compositionally biased region" description="Basic residues" evidence="1">
    <location>
        <begin position="503"/>
        <end position="515"/>
    </location>
</feature>
<evidence type="ECO:0000313" key="4">
    <source>
        <dbReference type="Proteomes" id="UP000688137"/>
    </source>
</evidence>
<comment type="caution">
    <text evidence="3">The sequence shown here is derived from an EMBL/GenBank/DDBJ whole genome shotgun (WGS) entry which is preliminary data.</text>
</comment>